<dbReference type="PROSITE" id="PS51257">
    <property type="entry name" value="PROKAR_LIPOPROTEIN"/>
    <property type="match status" value="1"/>
</dbReference>
<reference evidence="2 3" key="1">
    <citation type="submission" date="2021-03" db="EMBL/GenBank/DDBJ databases">
        <title>Whole genome sequence of Metabacillus bambusae BG109.</title>
        <authorList>
            <person name="Jeong J.W."/>
        </authorList>
    </citation>
    <scope>NUCLEOTIDE SEQUENCE [LARGE SCALE GENOMIC DNA]</scope>
    <source>
        <strain evidence="2 3">BG109</strain>
    </source>
</reference>
<comment type="caution">
    <text evidence="2">The sequence shown here is derived from an EMBL/GenBank/DDBJ whole genome shotgun (WGS) entry which is preliminary data.</text>
</comment>
<name>A0ABS3MYG0_9BACI</name>
<keyword evidence="3" id="KW-1185">Reference proteome</keyword>
<feature type="region of interest" description="Disordered" evidence="1">
    <location>
        <begin position="27"/>
        <end position="55"/>
    </location>
</feature>
<evidence type="ECO:0000313" key="2">
    <source>
        <dbReference type="EMBL" id="MBO1510950.1"/>
    </source>
</evidence>
<feature type="compositionally biased region" description="Polar residues" evidence="1">
    <location>
        <begin position="27"/>
        <end position="40"/>
    </location>
</feature>
<dbReference type="RefSeq" id="WP_207975557.1">
    <property type="nucleotide sequence ID" value="NZ_JAGDEL010000002.1"/>
</dbReference>
<organism evidence="2 3">
    <name type="scientific">Metabacillus bambusae</name>
    <dbReference type="NCBI Taxonomy" id="2795218"/>
    <lineage>
        <taxon>Bacteria</taxon>
        <taxon>Bacillati</taxon>
        <taxon>Bacillota</taxon>
        <taxon>Bacilli</taxon>
        <taxon>Bacillales</taxon>
        <taxon>Bacillaceae</taxon>
        <taxon>Metabacillus</taxon>
    </lineage>
</organism>
<dbReference type="EMBL" id="JAGDEL010000002">
    <property type="protein sequence ID" value="MBO1510950.1"/>
    <property type="molecule type" value="Genomic_DNA"/>
</dbReference>
<sequence>MSSILKILGISILGVLLLTGCGNANGDSSTETLMNEQQDLQEAEESRQRPGITGEELSDEEIIEMAEQAGIETDGKTIEEVQEELRENRPAMGKGDRINEEELIQRAEEAGIETDGKTAEEIMEELGMEVPAGDDEL</sequence>
<accession>A0ABS3MYG0</accession>
<proteinExistence type="predicted"/>
<dbReference type="Proteomes" id="UP000663981">
    <property type="component" value="Unassembled WGS sequence"/>
</dbReference>
<evidence type="ECO:0000313" key="3">
    <source>
        <dbReference type="Proteomes" id="UP000663981"/>
    </source>
</evidence>
<protein>
    <submittedName>
        <fullName evidence="2">Uncharacterized protein</fullName>
    </submittedName>
</protein>
<evidence type="ECO:0000256" key="1">
    <source>
        <dbReference type="SAM" id="MobiDB-lite"/>
    </source>
</evidence>
<gene>
    <name evidence="2" type="ORF">I7822_04485</name>
</gene>